<dbReference type="OrthoDB" id="1522859at2"/>
<organism evidence="2 3">
    <name type="scientific">Flavobacterium silvisoli</name>
    <dbReference type="NCBI Taxonomy" id="2529433"/>
    <lineage>
        <taxon>Bacteria</taxon>
        <taxon>Pseudomonadati</taxon>
        <taxon>Bacteroidota</taxon>
        <taxon>Flavobacteriia</taxon>
        <taxon>Flavobacteriales</taxon>
        <taxon>Flavobacteriaceae</taxon>
        <taxon>Flavobacterium</taxon>
    </lineage>
</organism>
<dbReference type="InterPro" id="IPR037682">
    <property type="entry name" value="TonB_C"/>
</dbReference>
<dbReference type="Gene3D" id="3.30.1150.10">
    <property type="match status" value="1"/>
</dbReference>
<comment type="caution">
    <text evidence="2">The sequence shown here is derived from an EMBL/GenBank/DDBJ whole genome shotgun (WGS) entry which is preliminary data.</text>
</comment>
<keyword evidence="3" id="KW-1185">Reference proteome</keyword>
<dbReference type="AlphaFoldDB" id="A0A4Q9Z2D9"/>
<accession>A0A4Q9Z2D9</accession>
<dbReference type="GO" id="GO:0055085">
    <property type="term" value="P:transmembrane transport"/>
    <property type="evidence" value="ECO:0007669"/>
    <property type="project" value="InterPro"/>
</dbReference>
<reference evidence="2 3" key="1">
    <citation type="submission" date="2019-02" db="EMBL/GenBank/DDBJ databases">
        <title>Flavobacterium sp. RD-2-33 isolated from forest soil.</title>
        <authorList>
            <person name="Chaudhary D.K."/>
        </authorList>
    </citation>
    <scope>NUCLEOTIDE SEQUENCE [LARGE SCALE GENOMIC DNA]</scope>
    <source>
        <strain evidence="2 3">RD-2-33</strain>
    </source>
</reference>
<evidence type="ECO:0000313" key="2">
    <source>
        <dbReference type="EMBL" id="TBX70533.1"/>
    </source>
</evidence>
<proteinExistence type="predicted"/>
<dbReference type="Pfam" id="PF03544">
    <property type="entry name" value="TonB_C"/>
    <property type="match status" value="1"/>
</dbReference>
<dbReference type="Proteomes" id="UP000293300">
    <property type="component" value="Unassembled WGS sequence"/>
</dbReference>
<feature type="domain" description="TonB C-terminal" evidence="1">
    <location>
        <begin position="64"/>
        <end position="126"/>
    </location>
</feature>
<protein>
    <recommendedName>
        <fullName evidence="1">TonB C-terminal domain-containing protein</fullName>
    </recommendedName>
</protein>
<dbReference type="SUPFAM" id="SSF74653">
    <property type="entry name" value="TolA/TonB C-terminal domain"/>
    <property type="match status" value="1"/>
</dbReference>
<evidence type="ECO:0000259" key="1">
    <source>
        <dbReference type="Pfam" id="PF03544"/>
    </source>
</evidence>
<dbReference type="EMBL" id="SJPE01000002">
    <property type="protein sequence ID" value="TBX70533.1"/>
    <property type="molecule type" value="Genomic_DNA"/>
</dbReference>
<name>A0A4Q9Z2D9_9FLAO</name>
<sequence length="129" mass="14673">MKLVAIQILLFILLPFSVYSQIQGEDEVYLSGDRIEAKFNGGGIEAFSKFIRQEFDYSKVTKPGKMVGAFTVDVDGSVKNIKIVEFFDVESATEFIRVLKKCPKWEPAQRGGKPISIEIKYPMVFRNKK</sequence>
<dbReference type="RefSeq" id="WP_131474983.1">
    <property type="nucleotide sequence ID" value="NZ_SJPE01000002.1"/>
</dbReference>
<evidence type="ECO:0000313" key="3">
    <source>
        <dbReference type="Proteomes" id="UP000293300"/>
    </source>
</evidence>
<gene>
    <name evidence="2" type="ORF">EZL74_02335</name>
</gene>